<organism evidence="5 6">
    <name type="scientific">Peteryoungia aggregata LMG 23059</name>
    <dbReference type="NCBI Taxonomy" id="1368425"/>
    <lineage>
        <taxon>Bacteria</taxon>
        <taxon>Pseudomonadati</taxon>
        <taxon>Pseudomonadota</taxon>
        <taxon>Alphaproteobacteria</taxon>
        <taxon>Hyphomicrobiales</taxon>
        <taxon>Rhizobiaceae</taxon>
        <taxon>Peteryoungia</taxon>
    </lineage>
</organism>
<evidence type="ECO:0000256" key="1">
    <source>
        <dbReference type="ARBA" id="ARBA00010990"/>
    </source>
</evidence>
<dbReference type="InterPro" id="IPR008278">
    <property type="entry name" value="4-PPantetheinyl_Trfase_dom"/>
</dbReference>
<proteinExistence type="inferred from homology"/>
<feature type="domain" description="4'-phosphopantetheinyl transferase" evidence="3">
    <location>
        <begin position="113"/>
        <end position="194"/>
    </location>
</feature>
<dbReference type="EMBL" id="JAUSUW010000001">
    <property type="protein sequence ID" value="MDQ0419518.1"/>
    <property type="molecule type" value="Genomic_DNA"/>
</dbReference>
<protein>
    <submittedName>
        <fullName evidence="5">4'-phosphopantetheinyl transferase</fullName>
        <ecNumber evidence="5">2.7.8.-</ecNumber>
    </submittedName>
</protein>
<dbReference type="Pfam" id="PF22624">
    <property type="entry name" value="AASDHPPT_N"/>
    <property type="match status" value="1"/>
</dbReference>
<feature type="domain" description="4'-phosphopantetheinyl transferase N-terminal" evidence="4">
    <location>
        <begin position="24"/>
        <end position="107"/>
    </location>
</feature>
<dbReference type="Pfam" id="PF01648">
    <property type="entry name" value="ACPS"/>
    <property type="match status" value="1"/>
</dbReference>
<evidence type="ECO:0000259" key="3">
    <source>
        <dbReference type="Pfam" id="PF01648"/>
    </source>
</evidence>
<dbReference type="Gene3D" id="3.90.470.20">
    <property type="entry name" value="4'-phosphopantetheinyl transferase domain"/>
    <property type="match status" value="2"/>
</dbReference>
<dbReference type="RefSeq" id="WP_307369089.1">
    <property type="nucleotide sequence ID" value="NZ_JAUSUW010000001.1"/>
</dbReference>
<gene>
    <name evidence="5" type="ORF">J2045_000528</name>
</gene>
<keyword evidence="6" id="KW-1185">Reference proteome</keyword>
<comment type="similarity">
    <text evidence="1">Belongs to the P-Pant transferase superfamily. Gsp/Sfp/HetI/AcpT family.</text>
</comment>
<dbReference type="SUPFAM" id="SSF56214">
    <property type="entry name" value="4'-phosphopantetheinyl transferase"/>
    <property type="match status" value="2"/>
</dbReference>
<dbReference type="Proteomes" id="UP001238496">
    <property type="component" value="Unassembled WGS sequence"/>
</dbReference>
<dbReference type="EC" id="2.7.8.-" evidence="5"/>
<dbReference type="PANTHER" id="PTHR12215">
    <property type="entry name" value="PHOSPHOPANTETHEINE TRANSFERASE"/>
    <property type="match status" value="1"/>
</dbReference>
<evidence type="ECO:0000256" key="2">
    <source>
        <dbReference type="ARBA" id="ARBA00022679"/>
    </source>
</evidence>
<dbReference type="PANTHER" id="PTHR12215:SF10">
    <property type="entry name" value="L-AMINOADIPATE-SEMIALDEHYDE DEHYDROGENASE-PHOSPHOPANTETHEINYL TRANSFERASE"/>
    <property type="match status" value="1"/>
</dbReference>
<accession>A0ABU0G2M4</accession>
<name>A0ABU0G2M4_9HYPH</name>
<evidence type="ECO:0000259" key="4">
    <source>
        <dbReference type="Pfam" id="PF22624"/>
    </source>
</evidence>
<evidence type="ECO:0000313" key="6">
    <source>
        <dbReference type="Proteomes" id="UP001238496"/>
    </source>
</evidence>
<dbReference type="GO" id="GO:0016740">
    <property type="term" value="F:transferase activity"/>
    <property type="evidence" value="ECO:0007669"/>
    <property type="project" value="UniProtKB-KW"/>
</dbReference>
<dbReference type="InterPro" id="IPR055066">
    <property type="entry name" value="AASDHPPT_N"/>
</dbReference>
<dbReference type="InterPro" id="IPR050559">
    <property type="entry name" value="P-Pant_transferase_sf"/>
</dbReference>
<keyword evidence="2 5" id="KW-0808">Transferase</keyword>
<evidence type="ECO:0000313" key="5">
    <source>
        <dbReference type="EMBL" id="MDQ0419518.1"/>
    </source>
</evidence>
<comment type="caution">
    <text evidence="5">The sequence shown here is derived from an EMBL/GenBank/DDBJ whole genome shotgun (WGS) entry which is preliminary data.</text>
</comment>
<dbReference type="InterPro" id="IPR037143">
    <property type="entry name" value="4-PPantetheinyl_Trfase_dom_sf"/>
</dbReference>
<reference evidence="5 6" key="1">
    <citation type="submission" date="2023-07" db="EMBL/GenBank/DDBJ databases">
        <title>Genomic Encyclopedia of Type Strains, Phase IV (KMG-IV): sequencing the most valuable type-strain genomes for metagenomic binning, comparative biology and taxonomic classification.</title>
        <authorList>
            <person name="Goeker M."/>
        </authorList>
    </citation>
    <scope>NUCLEOTIDE SEQUENCE [LARGE SCALE GENOMIC DNA]</scope>
    <source>
        <strain evidence="5 6">DSM 1111</strain>
    </source>
</reference>
<sequence length="244" mass="26467">MTSADLFAVDIWTWSLDDWGSNEMSALQILSGDEKERASRFVKPQDARRYMGGRAAMRSILGQYVGSAPAALSFSYNAQGKPELAAPGQGPVRFNLSHSAGQAVLAVSRGFELGVDIEEVRTFGEDVAGHFFSKAECAQLQTLPPGDRTLAFFRGWTRKEAFVKATGLGLSLALDSFDVSLIDDQQPMLRRVDPSIGSIEDWVLLGLDVPSGFCGAVAVLSRGARVELRYRGDPGNWPGKTSMM</sequence>